<evidence type="ECO:0000313" key="1">
    <source>
        <dbReference type="EMBL" id="OCU01341.1"/>
    </source>
</evidence>
<feature type="non-terminal residue" evidence="1">
    <location>
        <position position="33"/>
    </location>
</feature>
<protein>
    <submittedName>
        <fullName evidence="1">Uncharacterized protein</fullName>
    </submittedName>
</protein>
<dbReference type="Proteomes" id="UP000694892">
    <property type="component" value="Chromosome 1L"/>
</dbReference>
<proteinExistence type="predicted"/>
<reference evidence="2" key="1">
    <citation type="journal article" date="2016" name="Nature">
        <title>Genome evolution in the allotetraploid frog Xenopus laevis.</title>
        <authorList>
            <person name="Session A.M."/>
            <person name="Uno Y."/>
            <person name="Kwon T."/>
            <person name="Chapman J.A."/>
            <person name="Toyoda A."/>
            <person name="Takahashi S."/>
            <person name="Fukui A."/>
            <person name="Hikosaka A."/>
            <person name="Suzuki A."/>
            <person name="Kondo M."/>
            <person name="van Heeringen S.J."/>
            <person name="Quigley I."/>
            <person name="Heinz S."/>
            <person name="Ogino H."/>
            <person name="Ochi H."/>
            <person name="Hellsten U."/>
            <person name="Lyons J.B."/>
            <person name="Simakov O."/>
            <person name="Putnam N."/>
            <person name="Stites J."/>
            <person name="Kuroki Y."/>
            <person name="Tanaka T."/>
            <person name="Michiue T."/>
            <person name="Watanabe M."/>
            <person name="Bogdanovic O."/>
            <person name="Lister R."/>
            <person name="Georgiou G."/>
            <person name="Paranjpe S.S."/>
            <person name="van Kruijsbergen I."/>
            <person name="Shu S."/>
            <person name="Carlson J."/>
            <person name="Kinoshita T."/>
            <person name="Ohta Y."/>
            <person name="Mawaribuchi S."/>
            <person name="Jenkins J."/>
            <person name="Grimwood J."/>
            <person name="Schmutz J."/>
            <person name="Mitros T."/>
            <person name="Mozaffari S.V."/>
            <person name="Suzuki Y."/>
            <person name="Haramoto Y."/>
            <person name="Yamamoto T.S."/>
            <person name="Takagi C."/>
            <person name="Heald R."/>
            <person name="Miller K."/>
            <person name="Haudenschild C."/>
            <person name="Kitzman J."/>
            <person name="Nakayama T."/>
            <person name="Izutsu Y."/>
            <person name="Robert J."/>
            <person name="Fortriede J."/>
            <person name="Burns K."/>
            <person name="Lotay V."/>
            <person name="Karimi K."/>
            <person name="Yasuoka Y."/>
            <person name="Dichmann D.S."/>
            <person name="Flajnik M.F."/>
            <person name="Houston D.W."/>
            <person name="Shendure J."/>
            <person name="DuPasquier L."/>
            <person name="Vize P.D."/>
            <person name="Zorn A.M."/>
            <person name="Ito M."/>
            <person name="Marcotte E.M."/>
            <person name="Wallingford J.B."/>
            <person name="Ito Y."/>
            <person name="Asashima M."/>
            <person name="Ueno N."/>
            <person name="Matsuda Y."/>
            <person name="Veenstra G.J."/>
            <person name="Fujiyama A."/>
            <person name="Harland R.M."/>
            <person name="Taira M."/>
            <person name="Rokhsar D.S."/>
        </authorList>
    </citation>
    <scope>NUCLEOTIDE SEQUENCE [LARGE SCALE GENOMIC DNA]</scope>
    <source>
        <strain evidence="2">J</strain>
    </source>
</reference>
<sequence length="33" mass="3492">MAEIGNVISDLSVGFKVSVQSQLLPSNEANESK</sequence>
<accession>A0A974E144</accession>
<dbReference type="EMBL" id="CM004466">
    <property type="protein sequence ID" value="OCU01341.1"/>
    <property type="molecule type" value="Genomic_DNA"/>
</dbReference>
<name>A0A974E144_XENLA</name>
<evidence type="ECO:0000313" key="2">
    <source>
        <dbReference type="Proteomes" id="UP000694892"/>
    </source>
</evidence>
<gene>
    <name evidence="1" type="ORF">XELAEV_180071291mg</name>
</gene>
<organism evidence="1 2">
    <name type="scientific">Xenopus laevis</name>
    <name type="common">African clawed frog</name>
    <dbReference type="NCBI Taxonomy" id="8355"/>
    <lineage>
        <taxon>Eukaryota</taxon>
        <taxon>Metazoa</taxon>
        <taxon>Chordata</taxon>
        <taxon>Craniata</taxon>
        <taxon>Vertebrata</taxon>
        <taxon>Euteleostomi</taxon>
        <taxon>Amphibia</taxon>
        <taxon>Batrachia</taxon>
        <taxon>Anura</taxon>
        <taxon>Pipoidea</taxon>
        <taxon>Pipidae</taxon>
        <taxon>Xenopodinae</taxon>
        <taxon>Xenopus</taxon>
        <taxon>Xenopus</taxon>
    </lineage>
</organism>
<dbReference type="AlphaFoldDB" id="A0A974E144"/>